<proteinExistence type="predicted"/>
<organism evidence="1">
    <name type="scientific">bioreactor metagenome</name>
    <dbReference type="NCBI Taxonomy" id="1076179"/>
    <lineage>
        <taxon>unclassified sequences</taxon>
        <taxon>metagenomes</taxon>
        <taxon>ecological metagenomes</taxon>
    </lineage>
</organism>
<dbReference type="AlphaFoldDB" id="A0A644YXE5"/>
<dbReference type="Pfam" id="PF13376">
    <property type="entry name" value="OmdA"/>
    <property type="match status" value="1"/>
</dbReference>
<name>A0A644YXE5_9ZZZZ</name>
<protein>
    <recommendedName>
        <fullName evidence="2">Bacteriocin-protection protein, YdeI/OmpD-associated family</fullName>
    </recommendedName>
</protein>
<dbReference type="EMBL" id="VSSQ01006605">
    <property type="protein sequence ID" value="MPM33265.1"/>
    <property type="molecule type" value="Genomic_DNA"/>
</dbReference>
<evidence type="ECO:0000313" key="1">
    <source>
        <dbReference type="EMBL" id="MPM33265.1"/>
    </source>
</evidence>
<comment type="caution">
    <text evidence="1">The sequence shown here is derived from an EMBL/GenBank/DDBJ whole genome shotgun (WGS) entry which is preliminary data.</text>
</comment>
<sequence length="188" mass="22741">MEITKAVYFDSREDWRQWLSENFRKEKEIWLIYPNKSTRKPRILYNDAVEEALCFGWIDSTMKKYDETHTAQRFSPRNPKSTYSQPNRERLRWLAENNLLHPEIYEKVTNILSEEFVYPSDIITALQADKETWQNFQRFSEAYKRIRVAYVHDSRSRPDFFAKRLANLLKMTKQNRKIIGHGGVDKYY</sequence>
<reference evidence="1" key="1">
    <citation type="submission" date="2019-08" db="EMBL/GenBank/DDBJ databases">
        <authorList>
            <person name="Kucharzyk K."/>
            <person name="Murdoch R.W."/>
            <person name="Higgins S."/>
            <person name="Loffler F."/>
        </authorList>
    </citation>
    <scope>NUCLEOTIDE SEQUENCE</scope>
</reference>
<accession>A0A644YXE5</accession>
<evidence type="ECO:0008006" key="2">
    <source>
        <dbReference type="Google" id="ProtNLM"/>
    </source>
</evidence>
<gene>
    <name evidence="1" type="ORF">SDC9_79835</name>
</gene>